<keyword evidence="5" id="KW-1185">Reference proteome</keyword>
<reference evidence="4 5" key="1">
    <citation type="submission" date="2017-09" db="EMBL/GenBank/DDBJ databases">
        <authorList>
            <person name="Ehlers B."/>
            <person name="Leendertz F.H."/>
        </authorList>
    </citation>
    <scope>NUCLEOTIDE SEQUENCE [LARGE SCALE GENOMIC DNA]</scope>
    <source>
        <strain evidence="4 5">DSM 45537</strain>
    </source>
</reference>
<dbReference type="OrthoDB" id="5503950at2"/>
<keyword evidence="4" id="KW-0378">Hydrolase</keyword>
<dbReference type="SUPFAM" id="SSF52266">
    <property type="entry name" value="SGNH hydrolase"/>
    <property type="match status" value="1"/>
</dbReference>
<dbReference type="STRING" id="1379680.GCA_001612615_00564"/>
<organism evidence="4 5">
    <name type="scientific">Nocardia amikacinitolerans</name>
    <dbReference type="NCBI Taxonomy" id="756689"/>
    <lineage>
        <taxon>Bacteria</taxon>
        <taxon>Bacillati</taxon>
        <taxon>Actinomycetota</taxon>
        <taxon>Actinomycetes</taxon>
        <taxon>Mycobacteriales</taxon>
        <taxon>Nocardiaceae</taxon>
        <taxon>Nocardia</taxon>
    </lineage>
</organism>
<feature type="disulfide bond" evidence="2">
    <location>
        <begin position="83"/>
        <end position="107"/>
    </location>
</feature>
<accession>A0A285KV87</accession>
<feature type="active site" evidence="1">
    <location>
        <position position="313"/>
    </location>
</feature>
<dbReference type="Proteomes" id="UP000219565">
    <property type="component" value="Unassembled WGS sequence"/>
</dbReference>
<feature type="disulfide bond" evidence="2">
    <location>
        <begin position="162"/>
        <end position="181"/>
    </location>
</feature>
<dbReference type="Pfam" id="PF13472">
    <property type="entry name" value="Lipase_GDSL_2"/>
    <property type="match status" value="1"/>
</dbReference>
<dbReference type="Gene3D" id="3.40.50.1110">
    <property type="entry name" value="SGNH hydrolase"/>
    <property type="match status" value="1"/>
</dbReference>
<feature type="disulfide bond" evidence="2">
    <location>
        <begin position="235"/>
        <end position="282"/>
    </location>
</feature>
<evidence type="ECO:0000313" key="5">
    <source>
        <dbReference type="Proteomes" id="UP000219565"/>
    </source>
</evidence>
<dbReference type="PANTHER" id="PTHR37981:SF1">
    <property type="entry name" value="SGNH HYDROLASE-TYPE ESTERASE DOMAIN-CONTAINING PROTEIN"/>
    <property type="match status" value="1"/>
</dbReference>
<dbReference type="InterPro" id="IPR013830">
    <property type="entry name" value="SGNH_hydro"/>
</dbReference>
<feature type="domain" description="SGNH hydrolase-type esterase" evidence="3">
    <location>
        <begin position="64"/>
        <end position="319"/>
    </location>
</feature>
<dbReference type="EMBL" id="OBEG01000001">
    <property type="protein sequence ID" value="SNY75306.1"/>
    <property type="molecule type" value="Genomic_DNA"/>
</dbReference>
<proteinExistence type="predicted"/>
<dbReference type="AlphaFoldDB" id="A0A285KV87"/>
<dbReference type="InterPro" id="IPR037460">
    <property type="entry name" value="SEST-like"/>
</dbReference>
<gene>
    <name evidence="4" type="ORF">SAMN04244553_0468</name>
</gene>
<evidence type="ECO:0000259" key="3">
    <source>
        <dbReference type="Pfam" id="PF13472"/>
    </source>
</evidence>
<evidence type="ECO:0000313" key="4">
    <source>
        <dbReference type="EMBL" id="SNY75306.1"/>
    </source>
</evidence>
<name>A0A285KV87_9NOCA</name>
<feature type="active site" description="Nucleophile" evidence="1">
    <location>
        <position position="68"/>
    </location>
</feature>
<protein>
    <submittedName>
        <fullName evidence="4">GDSL-like Lipase/Acylhydrolase family protein</fullName>
    </submittedName>
</protein>
<dbReference type="CDD" id="cd01823">
    <property type="entry name" value="SEST_like"/>
    <property type="match status" value="1"/>
</dbReference>
<evidence type="ECO:0000256" key="2">
    <source>
        <dbReference type="PIRSR" id="PIRSR637460-2"/>
    </source>
</evidence>
<keyword evidence="2" id="KW-1015">Disulfide bond</keyword>
<dbReference type="PANTHER" id="PTHR37981">
    <property type="entry name" value="LIPASE 2"/>
    <property type="match status" value="1"/>
</dbReference>
<dbReference type="GO" id="GO:0019433">
    <property type="term" value="P:triglyceride catabolic process"/>
    <property type="evidence" value="ECO:0007669"/>
    <property type="project" value="TreeGrafter"/>
</dbReference>
<evidence type="ECO:0000256" key="1">
    <source>
        <dbReference type="PIRSR" id="PIRSR637460-1"/>
    </source>
</evidence>
<dbReference type="GO" id="GO:0004806">
    <property type="term" value="F:triacylglycerol lipase activity"/>
    <property type="evidence" value="ECO:0007669"/>
    <property type="project" value="TreeGrafter"/>
</dbReference>
<sequence>MGDIGAHPDSTSSEHVGAGKEVVNQAARRGFSLLAVLFAAAAALTAATGTAHARPIDAGARYVALGASYAAGPGIPPVLDEGCLRSARNYPGQLAEALGLELVDVTCSGATTADILDNPQRLPGGQVLPPQIGAVTPDTELVTITIGGNDLGMIGGMIARSCGPGLVGGIPVVSFLASEACASVLGDSVEPTPADFDRVRLSIAEVVRAVQSKAPNATVLLVEYLPVVDRDGTVCAKVPLYQADAESARRTYDGLIAATRTAAHETGVDTVAAPNADAHNACAATPWTYGFNSPLDSDAPNVGLVATIASSYHPNVEGMSVVADEIAHALDS</sequence>
<dbReference type="InterPro" id="IPR036514">
    <property type="entry name" value="SGNH_hydro_sf"/>
</dbReference>
<dbReference type="RefSeq" id="WP_097243445.1">
    <property type="nucleotide sequence ID" value="NZ_OBEG01000001.1"/>
</dbReference>